<evidence type="ECO:0000313" key="1">
    <source>
        <dbReference type="EMBL" id="QAR30839.1"/>
    </source>
</evidence>
<proteinExistence type="predicted"/>
<name>A0A3R5UXN7_ORNRH</name>
<reference evidence="1 2" key="1">
    <citation type="submission" date="2019-01" db="EMBL/GenBank/DDBJ databases">
        <title>Whole Genome of Ornithobacterium rhinotracheale FARPER-174b.</title>
        <authorList>
            <person name="Tataje-Lavanda L.A."/>
            <person name="Montalvan A."/>
            <person name="Montesinos R."/>
            <person name="Zimic M."/>
            <person name="Fernandez-Sanchez M."/>
            <person name="Fernandez-Diaz M."/>
        </authorList>
    </citation>
    <scope>NUCLEOTIDE SEQUENCE [LARGE SCALE GENOMIC DNA]</scope>
    <source>
        <strain evidence="1 2">FARPER-174b</strain>
    </source>
</reference>
<accession>A0A3R5UXN7</accession>
<organism evidence="1 2">
    <name type="scientific">Ornithobacterium rhinotracheale</name>
    <dbReference type="NCBI Taxonomy" id="28251"/>
    <lineage>
        <taxon>Bacteria</taxon>
        <taxon>Pseudomonadati</taxon>
        <taxon>Bacteroidota</taxon>
        <taxon>Flavobacteriia</taxon>
        <taxon>Flavobacteriales</taxon>
        <taxon>Weeksellaceae</taxon>
        <taxon>Ornithobacterium</taxon>
    </lineage>
</organism>
<evidence type="ECO:0000313" key="2">
    <source>
        <dbReference type="Proteomes" id="UP000287701"/>
    </source>
</evidence>
<protein>
    <submittedName>
        <fullName evidence="1">Uncharacterized protein</fullName>
    </submittedName>
</protein>
<dbReference type="Proteomes" id="UP000287701">
    <property type="component" value="Chromosome"/>
</dbReference>
<gene>
    <name evidence="1" type="ORF">EQP59_05575</name>
</gene>
<dbReference type="OrthoDB" id="794480at2"/>
<dbReference type="AlphaFoldDB" id="A0A3R5UXN7"/>
<sequence>MPSPSQEALAWEKVLNFFKEHLTDGETPNLDTILFLIGVQELGMGHRRYKKDEKVNLMHIAVCRLLEPYGYYRFDGKDADGWPHFEVLEQLPQLKANEQTLLMKKAIIQYFETQGLIEF</sequence>
<dbReference type="EMBL" id="CP035107">
    <property type="protein sequence ID" value="QAR30839.1"/>
    <property type="molecule type" value="Genomic_DNA"/>
</dbReference>
<dbReference type="RefSeq" id="WP_128501307.1">
    <property type="nucleotide sequence ID" value="NZ_CP035107.1"/>
</dbReference>